<keyword evidence="4" id="KW-1185">Reference proteome</keyword>
<evidence type="ECO:0000313" key="4">
    <source>
        <dbReference type="Proteomes" id="UP000242146"/>
    </source>
</evidence>
<dbReference type="InterPro" id="IPR029052">
    <property type="entry name" value="Metallo-depent_PP-like"/>
</dbReference>
<name>A0A1X2GIX4_9FUNG</name>
<dbReference type="GO" id="GO:0016791">
    <property type="term" value="F:phosphatase activity"/>
    <property type="evidence" value="ECO:0007669"/>
    <property type="project" value="TreeGrafter"/>
</dbReference>
<proteinExistence type="predicted"/>
<dbReference type="OrthoDB" id="10267127at2759"/>
<gene>
    <name evidence="3" type="ORF">DM01DRAFT_1366923</name>
</gene>
<comment type="caution">
    <text evidence="3">The sequence shown here is derived from an EMBL/GenBank/DDBJ whole genome shotgun (WGS) entry which is preliminary data.</text>
</comment>
<dbReference type="Pfam" id="PF00149">
    <property type="entry name" value="Metallophos"/>
    <property type="match status" value="1"/>
</dbReference>
<sequence>MLTPKDKRKWLFIGIGFAIIAIICIVVPAVVVTTNKQKASASSSSNAPAYAMAQSPYDNLTRTRNLDELKDRERIFVIGDVHGCANELATLLEDIKYNKTTDAVILAGDLTMKGYDSPGVLDLAMRENIYCVRGNHDDMVVRFKTYGISTGSIPKGNQRLPEGDVADPLKFDDEHAVLARNLTDAQYNYLAACPMAVELPFLNAYVVHGGLDPNVDDVANNDPYTVFNVRDVVNGVPTRDNDIGGHWTDWYQIITNTKNTTRKVYYGHDASRGLDLEAVTFGLDSACVYGHKLSALEIYTHALTQVNCPKYAN</sequence>
<evidence type="ECO:0000256" key="1">
    <source>
        <dbReference type="SAM" id="Phobius"/>
    </source>
</evidence>
<dbReference type="GO" id="GO:0005737">
    <property type="term" value="C:cytoplasm"/>
    <property type="evidence" value="ECO:0007669"/>
    <property type="project" value="TreeGrafter"/>
</dbReference>
<dbReference type="EMBL" id="MCGT01000012">
    <property type="protein sequence ID" value="ORX54955.1"/>
    <property type="molecule type" value="Genomic_DNA"/>
</dbReference>
<dbReference type="CDD" id="cd00144">
    <property type="entry name" value="MPP_PPP_family"/>
    <property type="match status" value="1"/>
</dbReference>
<evidence type="ECO:0000313" key="3">
    <source>
        <dbReference type="EMBL" id="ORX54955.1"/>
    </source>
</evidence>
<dbReference type="STRING" id="101127.A0A1X2GIX4"/>
<keyword evidence="1" id="KW-0472">Membrane</keyword>
<dbReference type="GO" id="GO:0006798">
    <property type="term" value="P:polyphosphate catabolic process"/>
    <property type="evidence" value="ECO:0007669"/>
    <property type="project" value="TreeGrafter"/>
</dbReference>
<reference evidence="3 4" key="1">
    <citation type="submission" date="2016-07" db="EMBL/GenBank/DDBJ databases">
        <title>Pervasive Adenine N6-methylation of Active Genes in Fungi.</title>
        <authorList>
            <consortium name="DOE Joint Genome Institute"/>
            <person name="Mondo S.J."/>
            <person name="Dannebaum R.O."/>
            <person name="Kuo R.C."/>
            <person name="Labutti K."/>
            <person name="Haridas S."/>
            <person name="Kuo A."/>
            <person name="Salamov A."/>
            <person name="Ahrendt S.R."/>
            <person name="Lipzen A."/>
            <person name="Sullivan W."/>
            <person name="Andreopoulos W.B."/>
            <person name="Clum A."/>
            <person name="Lindquist E."/>
            <person name="Daum C."/>
            <person name="Ramamoorthy G.K."/>
            <person name="Gryganskyi A."/>
            <person name="Culley D."/>
            <person name="Magnuson J.K."/>
            <person name="James T.Y."/>
            <person name="O'Malley M.A."/>
            <person name="Stajich J.E."/>
            <person name="Spatafora J.W."/>
            <person name="Visel A."/>
            <person name="Grigoriev I.V."/>
        </authorList>
    </citation>
    <scope>NUCLEOTIDE SEQUENCE [LARGE SCALE GENOMIC DNA]</scope>
    <source>
        <strain evidence="3 4">NRRL 3301</strain>
    </source>
</reference>
<dbReference type="InterPro" id="IPR004843">
    <property type="entry name" value="Calcineurin-like_PHP"/>
</dbReference>
<dbReference type="PANTHER" id="PTHR42850:SF4">
    <property type="entry name" value="ZINC-DEPENDENT ENDOPOLYPHOSPHATASE"/>
    <property type="match status" value="1"/>
</dbReference>
<feature type="domain" description="Calcineurin-like phosphoesterase" evidence="2">
    <location>
        <begin position="74"/>
        <end position="291"/>
    </location>
</feature>
<dbReference type="InterPro" id="IPR050126">
    <property type="entry name" value="Ap4A_hydrolase"/>
</dbReference>
<keyword evidence="1" id="KW-1133">Transmembrane helix</keyword>
<dbReference type="GO" id="GO:0000298">
    <property type="term" value="F:endopolyphosphatase activity"/>
    <property type="evidence" value="ECO:0007669"/>
    <property type="project" value="TreeGrafter"/>
</dbReference>
<dbReference type="PANTHER" id="PTHR42850">
    <property type="entry name" value="METALLOPHOSPHOESTERASE"/>
    <property type="match status" value="1"/>
</dbReference>
<accession>A0A1X2GIX4</accession>
<dbReference type="Proteomes" id="UP000242146">
    <property type="component" value="Unassembled WGS sequence"/>
</dbReference>
<organism evidence="3 4">
    <name type="scientific">Hesseltinella vesiculosa</name>
    <dbReference type="NCBI Taxonomy" id="101127"/>
    <lineage>
        <taxon>Eukaryota</taxon>
        <taxon>Fungi</taxon>
        <taxon>Fungi incertae sedis</taxon>
        <taxon>Mucoromycota</taxon>
        <taxon>Mucoromycotina</taxon>
        <taxon>Mucoromycetes</taxon>
        <taxon>Mucorales</taxon>
        <taxon>Cunninghamellaceae</taxon>
        <taxon>Hesseltinella</taxon>
    </lineage>
</organism>
<dbReference type="AlphaFoldDB" id="A0A1X2GIX4"/>
<evidence type="ECO:0000259" key="2">
    <source>
        <dbReference type="Pfam" id="PF00149"/>
    </source>
</evidence>
<keyword evidence="1" id="KW-0812">Transmembrane</keyword>
<dbReference type="Gene3D" id="3.60.21.10">
    <property type="match status" value="1"/>
</dbReference>
<protein>
    <submittedName>
        <fullName evidence="3">Metallo-dependent phosphatase</fullName>
    </submittedName>
</protein>
<dbReference type="SUPFAM" id="SSF56300">
    <property type="entry name" value="Metallo-dependent phosphatases"/>
    <property type="match status" value="1"/>
</dbReference>
<feature type="transmembrane region" description="Helical" evidence="1">
    <location>
        <begin position="12"/>
        <end position="32"/>
    </location>
</feature>